<accession>A0A5M8QCG9</accession>
<name>A0A5M8QCG9_9BACT</name>
<dbReference type="SUPFAM" id="SSF53448">
    <property type="entry name" value="Nucleotide-diphospho-sugar transferases"/>
    <property type="match status" value="1"/>
</dbReference>
<dbReference type="PANTHER" id="PTHR43630:SF1">
    <property type="entry name" value="POLY-BETA-1,6-N-ACETYL-D-GLUCOSAMINE SYNTHASE"/>
    <property type="match status" value="1"/>
</dbReference>
<evidence type="ECO:0000256" key="2">
    <source>
        <dbReference type="ARBA" id="ARBA00022676"/>
    </source>
</evidence>
<dbReference type="AlphaFoldDB" id="A0A5M8QCG9"/>
<organism evidence="6 7">
    <name type="scientific">Dyadobacter flavalbus</name>
    <dbReference type="NCBI Taxonomy" id="2579942"/>
    <lineage>
        <taxon>Bacteria</taxon>
        <taxon>Pseudomonadati</taxon>
        <taxon>Bacteroidota</taxon>
        <taxon>Cytophagia</taxon>
        <taxon>Cytophagales</taxon>
        <taxon>Spirosomataceae</taxon>
        <taxon>Dyadobacter</taxon>
    </lineage>
</organism>
<dbReference type="RefSeq" id="WP_139014471.1">
    <property type="nucleotide sequence ID" value="NZ_VBSN01000071.1"/>
</dbReference>
<gene>
    <name evidence="6" type="ORF">FEM33_23785</name>
</gene>
<evidence type="ECO:0000256" key="3">
    <source>
        <dbReference type="ARBA" id="ARBA00022679"/>
    </source>
</evidence>
<evidence type="ECO:0000313" key="7">
    <source>
        <dbReference type="Proteomes" id="UP000323994"/>
    </source>
</evidence>
<feature type="transmembrane region" description="Helical" evidence="4">
    <location>
        <begin position="299"/>
        <end position="322"/>
    </location>
</feature>
<dbReference type="InterPro" id="IPR001173">
    <property type="entry name" value="Glyco_trans_2-like"/>
</dbReference>
<evidence type="ECO:0000256" key="4">
    <source>
        <dbReference type="SAM" id="Phobius"/>
    </source>
</evidence>
<dbReference type="Gene3D" id="3.90.550.10">
    <property type="entry name" value="Spore Coat Polysaccharide Biosynthesis Protein SpsA, Chain A"/>
    <property type="match status" value="1"/>
</dbReference>
<keyword evidence="7" id="KW-1185">Reference proteome</keyword>
<evidence type="ECO:0000256" key="1">
    <source>
        <dbReference type="ARBA" id="ARBA00006739"/>
    </source>
</evidence>
<reference evidence="6 7" key="1">
    <citation type="submission" date="2019-05" db="EMBL/GenBank/DDBJ databases">
        <authorList>
            <person name="Qu J.-H."/>
        </authorList>
    </citation>
    <scope>NUCLEOTIDE SEQUENCE [LARGE SCALE GENOMIC DNA]</scope>
    <source>
        <strain evidence="6 7">NS28</strain>
    </source>
</reference>
<feature type="transmembrane region" description="Helical" evidence="4">
    <location>
        <begin position="274"/>
        <end position="293"/>
    </location>
</feature>
<keyword evidence="3 6" id="KW-0808">Transferase</keyword>
<evidence type="ECO:0000259" key="5">
    <source>
        <dbReference type="Pfam" id="PF00535"/>
    </source>
</evidence>
<keyword evidence="4" id="KW-0472">Membrane</keyword>
<dbReference type="Pfam" id="PF00535">
    <property type="entry name" value="Glycos_transf_2"/>
    <property type="match status" value="1"/>
</dbReference>
<comment type="similarity">
    <text evidence="1">Belongs to the glycosyltransferase 2 family.</text>
</comment>
<feature type="domain" description="Glycosyltransferase 2-like" evidence="5">
    <location>
        <begin position="11"/>
        <end position="176"/>
    </location>
</feature>
<dbReference type="EMBL" id="VBSN01000071">
    <property type="protein sequence ID" value="KAA6432741.1"/>
    <property type="molecule type" value="Genomic_DNA"/>
</dbReference>
<dbReference type="PANTHER" id="PTHR43630">
    <property type="entry name" value="POLY-BETA-1,6-N-ACETYL-D-GLUCOSAMINE SYNTHASE"/>
    <property type="match status" value="1"/>
</dbReference>
<keyword evidence="4" id="KW-1133">Transmembrane helix</keyword>
<dbReference type="OrthoDB" id="9800276at2"/>
<comment type="caution">
    <text evidence="6">The sequence shown here is derived from an EMBL/GenBank/DDBJ whole genome shotgun (WGS) entry which is preliminary data.</text>
</comment>
<dbReference type="InterPro" id="IPR029044">
    <property type="entry name" value="Nucleotide-diphossugar_trans"/>
</dbReference>
<feature type="transmembrane region" description="Helical" evidence="4">
    <location>
        <begin position="244"/>
        <end position="267"/>
    </location>
</feature>
<keyword evidence="2" id="KW-0328">Glycosyltransferase</keyword>
<sequence>MPNTDHIIQISVLVAARNEEKNIERCLKSLHELEFSKTNIEFIIGDDDSDDQTAEIIKRYIADKPNFIYQKITETLPGLKGKANVLEQLAHTAKGHFFFFCDADIAVPSTWVRAMLAHFRKKTGVVVGVTRMKKSHLLADFISMEWLYVLSTIRLAAIKKIPITGMGNNMAVTREAYFAIGGYAAIGFSVVEDYTLFMAIVRKGYDFDVAFNRKILNISEPVNTWSELLRQRKRWIHGVMESFWATRLTVVVSACLVPAFLILMFWNPELSQKLLLVHYMLITGAALTTISILKQKDLVAIAVLFWFYMVSISVLMLVIYLLPGKTVWKGREYE</sequence>
<dbReference type="Proteomes" id="UP000323994">
    <property type="component" value="Unassembled WGS sequence"/>
</dbReference>
<evidence type="ECO:0000313" key="6">
    <source>
        <dbReference type="EMBL" id="KAA6432741.1"/>
    </source>
</evidence>
<protein>
    <submittedName>
        <fullName evidence="6">Glycosyltransferase</fullName>
    </submittedName>
</protein>
<keyword evidence="4" id="KW-0812">Transmembrane</keyword>
<dbReference type="GO" id="GO:0016757">
    <property type="term" value="F:glycosyltransferase activity"/>
    <property type="evidence" value="ECO:0007669"/>
    <property type="project" value="UniProtKB-KW"/>
</dbReference>
<proteinExistence type="inferred from homology"/>